<dbReference type="GO" id="GO:0000155">
    <property type="term" value="F:phosphorelay sensor kinase activity"/>
    <property type="evidence" value="ECO:0007669"/>
    <property type="project" value="InterPro"/>
</dbReference>
<dbReference type="CDD" id="cd00082">
    <property type="entry name" value="HisKA"/>
    <property type="match status" value="1"/>
</dbReference>
<dbReference type="SUPFAM" id="SSF55874">
    <property type="entry name" value="ATPase domain of HSP90 chaperone/DNA topoisomerase II/histidine kinase"/>
    <property type="match status" value="1"/>
</dbReference>
<dbReference type="PROSITE" id="PS50109">
    <property type="entry name" value="HIS_KIN"/>
    <property type="match status" value="1"/>
</dbReference>
<organism evidence="6 7">
    <name type="scientific">Pedobacter cryophilus</name>
    <dbReference type="NCBI Taxonomy" id="2571271"/>
    <lineage>
        <taxon>Bacteria</taxon>
        <taxon>Pseudomonadati</taxon>
        <taxon>Bacteroidota</taxon>
        <taxon>Sphingobacteriia</taxon>
        <taxon>Sphingobacteriales</taxon>
        <taxon>Sphingobacteriaceae</taxon>
        <taxon>Pedobacter</taxon>
    </lineage>
</organism>
<dbReference type="Proteomes" id="UP000308181">
    <property type="component" value="Unassembled WGS sequence"/>
</dbReference>
<dbReference type="OrthoDB" id="9757990at2"/>
<gene>
    <name evidence="6" type="ORF">FA046_00145</name>
</gene>
<dbReference type="EMBL" id="SWBP01000001">
    <property type="protein sequence ID" value="TKC00129.1"/>
    <property type="molecule type" value="Genomic_DNA"/>
</dbReference>
<keyword evidence="6" id="KW-0418">Kinase</keyword>
<accession>A0A4U1C449</accession>
<evidence type="ECO:0000313" key="7">
    <source>
        <dbReference type="Proteomes" id="UP000308181"/>
    </source>
</evidence>
<feature type="transmembrane region" description="Helical" evidence="4">
    <location>
        <begin position="54"/>
        <end position="77"/>
    </location>
</feature>
<reference evidence="6 7" key="1">
    <citation type="submission" date="2019-04" db="EMBL/GenBank/DDBJ databases">
        <title>Pedobacter sp. AR-3-17 sp. nov., isolated from Arctic soil.</title>
        <authorList>
            <person name="Dahal R.H."/>
            <person name="Kim D.-U."/>
        </authorList>
    </citation>
    <scope>NUCLEOTIDE SEQUENCE [LARGE SCALE GENOMIC DNA]</scope>
    <source>
        <strain evidence="6 7">AR-3-17</strain>
    </source>
</reference>
<dbReference type="CDD" id="cd00075">
    <property type="entry name" value="HATPase"/>
    <property type="match status" value="1"/>
</dbReference>
<evidence type="ECO:0000256" key="1">
    <source>
        <dbReference type="ARBA" id="ARBA00000085"/>
    </source>
</evidence>
<feature type="domain" description="Histidine kinase" evidence="5">
    <location>
        <begin position="134"/>
        <end position="345"/>
    </location>
</feature>
<dbReference type="SMART" id="SM00387">
    <property type="entry name" value="HATPase_c"/>
    <property type="match status" value="1"/>
</dbReference>
<evidence type="ECO:0000256" key="4">
    <source>
        <dbReference type="SAM" id="Phobius"/>
    </source>
</evidence>
<dbReference type="Pfam" id="PF02518">
    <property type="entry name" value="HATPase_c"/>
    <property type="match status" value="1"/>
</dbReference>
<evidence type="ECO:0000256" key="3">
    <source>
        <dbReference type="ARBA" id="ARBA00022553"/>
    </source>
</evidence>
<sequence>MNFIYYNLNKIRFLQKSYSLKFLFIAFLGIHIPLIGVIIFILNSPNQSFSKGTIISLTLILTLIAALATLAILKNLLAPLIISKKSLEDYLTKKQLPNLPLNYLDEAGILMSLIQKTVNSLDLHIKEKQEITTLVSHNLRTPLNQIKGLCELTKIDAANSTEYINQINSIANLQLQGLTELLDQLMHNNLEASTRVEAYEIGNLIDIELNNAQLQFKKKNLTLVYKKSNRSLLTTANEKKISLVFQNLISNAIKFSFNGGKIYVETKSKDQKLEILVRDEGMGFSENYKPNLFKDARNLGRLGTENEPSVGLGLHLSKRTVEQLGGLLVGHSDGENKGATFSIII</sequence>
<keyword evidence="7" id="KW-1185">Reference proteome</keyword>
<dbReference type="PRINTS" id="PR00344">
    <property type="entry name" value="BCTRLSENSOR"/>
</dbReference>
<evidence type="ECO:0000259" key="5">
    <source>
        <dbReference type="PROSITE" id="PS50109"/>
    </source>
</evidence>
<protein>
    <recommendedName>
        <fullName evidence="2">histidine kinase</fullName>
        <ecNumber evidence="2">2.7.13.3</ecNumber>
    </recommendedName>
</protein>
<keyword evidence="3" id="KW-0597">Phosphoprotein</keyword>
<keyword evidence="4" id="KW-0812">Transmembrane</keyword>
<keyword evidence="4" id="KW-1133">Transmembrane helix</keyword>
<dbReference type="PANTHER" id="PTHR43547:SF2">
    <property type="entry name" value="HYBRID SIGNAL TRANSDUCTION HISTIDINE KINASE C"/>
    <property type="match status" value="1"/>
</dbReference>
<dbReference type="RefSeq" id="WP_136824332.1">
    <property type="nucleotide sequence ID" value="NZ_SWBP01000001.1"/>
</dbReference>
<dbReference type="Gene3D" id="1.10.287.130">
    <property type="match status" value="1"/>
</dbReference>
<dbReference type="EC" id="2.7.13.3" evidence="2"/>
<evidence type="ECO:0000256" key="2">
    <source>
        <dbReference type="ARBA" id="ARBA00012438"/>
    </source>
</evidence>
<dbReference type="AlphaFoldDB" id="A0A4U1C449"/>
<dbReference type="PANTHER" id="PTHR43547">
    <property type="entry name" value="TWO-COMPONENT HISTIDINE KINASE"/>
    <property type="match status" value="1"/>
</dbReference>
<name>A0A4U1C449_9SPHI</name>
<evidence type="ECO:0000313" key="6">
    <source>
        <dbReference type="EMBL" id="TKC00129.1"/>
    </source>
</evidence>
<dbReference type="InterPro" id="IPR036097">
    <property type="entry name" value="HisK_dim/P_sf"/>
</dbReference>
<dbReference type="InterPro" id="IPR004358">
    <property type="entry name" value="Sig_transdc_His_kin-like_C"/>
</dbReference>
<dbReference type="InterPro" id="IPR003661">
    <property type="entry name" value="HisK_dim/P_dom"/>
</dbReference>
<dbReference type="InterPro" id="IPR003594">
    <property type="entry name" value="HATPase_dom"/>
</dbReference>
<dbReference type="InterPro" id="IPR005467">
    <property type="entry name" value="His_kinase_dom"/>
</dbReference>
<keyword evidence="4" id="KW-0472">Membrane</keyword>
<dbReference type="Gene3D" id="3.30.565.10">
    <property type="entry name" value="Histidine kinase-like ATPase, C-terminal domain"/>
    <property type="match status" value="1"/>
</dbReference>
<feature type="transmembrane region" description="Helical" evidence="4">
    <location>
        <begin position="20"/>
        <end position="42"/>
    </location>
</feature>
<comment type="caution">
    <text evidence="6">The sequence shown here is derived from an EMBL/GenBank/DDBJ whole genome shotgun (WGS) entry which is preliminary data.</text>
</comment>
<proteinExistence type="predicted"/>
<comment type="catalytic activity">
    <reaction evidence="1">
        <text>ATP + protein L-histidine = ADP + protein N-phospho-L-histidine.</text>
        <dbReference type="EC" id="2.7.13.3"/>
    </reaction>
</comment>
<dbReference type="InterPro" id="IPR036890">
    <property type="entry name" value="HATPase_C_sf"/>
</dbReference>
<keyword evidence="6" id="KW-0808">Transferase</keyword>
<dbReference type="SUPFAM" id="SSF47384">
    <property type="entry name" value="Homodimeric domain of signal transducing histidine kinase"/>
    <property type="match status" value="1"/>
</dbReference>